<feature type="region of interest" description="Disordered" evidence="1">
    <location>
        <begin position="207"/>
        <end position="246"/>
    </location>
</feature>
<dbReference type="AlphaFoldDB" id="A0AAJ0EAR8"/>
<dbReference type="PROSITE" id="PS51257">
    <property type="entry name" value="PROKAR_LIPOPROTEIN"/>
    <property type="match status" value="1"/>
</dbReference>
<dbReference type="GeneID" id="85466242"/>
<dbReference type="Proteomes" id="UP001243989">
    <property type="component" value="Unassembled WGS sequence"/>
</dbReference>
<keyword evidence="3" id="KW-1185">Reference proteome</keyword>
<protein>
    <submittedName>
        <fullName evidence="2">Uncharacterized protein</fullName>
    </submittedName>
</protein>
<evidence type="ECO:0000313" key="2">
    <source>
        <dbReference type="EMBL" id="KAK1624871.1"/>
    </source>
</evidence>
<gene>
    <name evidence="2" type="ORF">BDP81DRAFT_102217</name>
</gene>
<feature type="compositionally biased region" description="Basic and acidic residues" evidence="1">
    <location>
        <begin position="233"/>
        <end position="246"/>
    </location>
</feature>
<sequence length="246" mass="27305">MNSKPGRFDPSEHRLLHPRIDNYCFFTVIVSSCCQQIAIQVGLNFMYRVIGFLEKGWSAKGKKQHNQRKCGLVISTQSQPKLATETDIRPSTQTASFKGLSFDTSLFGRIILLRIKCRDAVECNSVLRTLMVCIDKAILGVSQGPGWPTLMAQRLTQNQSPPSPSRQPSPAMLLGMSEIASASTDYGQVRRQDSAYRRLATDAEGPGGLMSQFSPASSHYHSHQGNAVSPFHRHSEAPEVERWLKA</sequence>
<evidence type="ECO:0000313" key="3">
    <source>
        <dbReference type="Proteomes" id="UP001243989"/>
    </source>
</evidence>
<dbReference type="EMBL" id="JAHMHQ010000022">
    <property type="protein sequence ID" value="KAK1624871.1"/>
    <property type="molecule type" value="Genomic_DNA"/>
</dbReference>
<feature type="compositionally biased region" description="Polar residues" evidence="1">
    <location>
        <begin position="211"/>
        <end position="227"/>
    </location>
</feature>
<accession>A0AAJ0EAR8</accession>
<name>A0AAJ0EAR8_9PEZI</name>
<organism evidence="2 3">
    <name type="scientific">Colletotrichum phormii</name>
    <dbReference type="NCBI Taxonomy" id="359342"/>
    <lineage>
        <taxon>Eukaryota</taxon>
        <taxon>Fungi</taxon>
        <taxon>Dikarya</taxon>
        <taxon>Ascomycota</taxon>
        <taxon>Pezizomycotina</taxon>
        <taxon>Sordariomycetes</taxon>
        <taxon>Hypocreomycetidae</taxon>
        <taxon>Glomerellales</taxon>
        <taxon>Glomerellaceae</taxon>
        <taxon>Colletotrichum</taxon>
        <taxon>Colletotrichum acutatum species complex</taxon>
    </lineage>
</organism>
<comment type="caution">
    <text evidence="2">The sequence shown here is derived from an EMBL/GenBank/DDBJ whole genome shotgun (WGS) entry which is preliminary data.</text>
</comment>
<reference evidence="2" key="1">
    <citation type="submission" date="2021-06" db="EMBL/GenBank/DDBJ databases">
        <title>Comparative genomics, transcriptomics and evolutionary studies reveal genomic signatures of adaptation to plant cell wall in hemibiotrophic fungi.</title>
        <authorList>
            <consortium name="DOE Joint Genome Institute"/>
            <person name="Baroncelli R."/>
            <person name="Diaz J.F."/>
            <person name="Benocci T."/>
            <person name="Peng M."/>
            <person name="Battaglia E."/>
            <person name="Haridas S."/>
            <person name="Andreopoulos W."/>
            <person name="Labutti K."/>
            <person name="Pangilinan J."/>
            <person name="Floch G.L."/>
            <person name="Makela M.R."/>
            <person name="Henrissat B."/>
            <person name="Grigoriev I.V."/>
            <person name="Crouch J.A."/>
            <person name="De Vries R.P."/>
            <person name="Sukno S.A."/>
            <person name="Thon M.R."/>
        </authorList>
    </citation>
    <scope>NUCLEOTIDE SEQUENCE</scope>
    <source>
        <strain evidence="2">CBS 102054</strain>
    </source>
</reference>
<dbReference type="RefSeq" id="XP_060440866.1">
    <property type="nucleotide sequence ID" value="XM_060581380.1"/>
</dbReference>
<proteinExistence type="predicted"/>
<evidence type="ECO:0000256" key="1">
    <source>
        <dbReference type="SAM" id="MobiDB-lite"/>
    </source>
</evidence>